<dbReference type="KEGG" id="amr:AM1_4264"/>
<proteinExistence type="predicted"/>
<dbReference type="Proteomes" id="UP000000268">
    <property type="component" value="Chromosome"/>
</dbReference>
<gene>
    <name evidence="1" type="ordered locus">AM1_4264</name>
</gene>
<evidence type="ECO:0000313" key="1">
    <source>
        <dbReference type="EMBL" id="ABW29243.1"/>
    </source>
</evidence>
<sequence>MGIEHINRSLKIFRILSERYRSRSRRYALRCNLIAAIYNYELSLAA</sequence>
<evidence type="ECO:0000313" key="2">
    <source>
        <dbReference type="Proteomes" id="UP000000268"/>
    </source>
</evidence>
<evidence type="ECO:0008006" key="3">
    <source>
        <dbReference type="Google" id="ProtNLM"/>
    </source>
</evidence>
<name>B0CCT1_ACAM1</name>
<dbReference type="AlphaFoldDB" id="B0CCT1"/>
<keyword evidence="2" id="KW-1185">Reference proteome</keyword>
<reference evidence="1 2" key="1">
    <citation type="journal article" date="2008" name="Proc. Natl. Acad. Sci. U.S.A.">
        <title>Niche adaptation and genome expansion in the chlorophyll d-producing cyanobacterium Acaryochloris marina.</title>
        <authorList>
            <person name="Swingley W.D."/>
            <person name="Chen M."/>
            <person name="Cheung P.C."/>
            <person name="Conrad A.L."/>
            <person name="Dejesa L.C."/>
            <person name="Hao J."/>
            <person name="Honchak B.M."/>
            <person name="Karbach L.E."/>
            <person name="Kurdoglu A."/>
            <person name="Lahiri S."/>
            <person name="Mastrian S.D."/>
            <person name="Miyashita H."/>
            <person name="Page L."/>
            <person name="Ramakrishna P."/>
            <person name="Satoh S."/>
            <person name="Sattley W.M."/>
            <person name="Shimada Y."/>
            <person name="Taylor H.L."/>
            <person name="Tomo T."/>
            <person name="Tsuchiya T."/>
            <person name="Wang Z.T."/>
            <person name="Raymond J."/>
            <person name="Mimuro M."/>
            <person name="Blankenship R.E."/>
            <person name="Touchman J.W."/>
        </authorList>
    </citation>
    <scope>NUCLEOTIDE SEQUENCE [LARGE SCALE GENOMIC DNA]</scope>
    <source>
        <strain evidence="2">MBIC 11017</strain>
    </source>
</reference>
<organism evidence="1 2">
    <name type="scientific">Acaryochloris marina (strain MBIC 11017)</name>
    <dbReference type="NCBI Taxonomy" id="329726"/>
    <lineage>
        <taxon>Bacteria</taxon>
        <taxon>Bacillati</taxon>
        <taxon>Cyanobacteriota</taxon>
        <taxon>Cyanophyceae</taxon>
        <taxon>Acaryochloridales</taxon>
        <taxon>Acaryochloridaceae</taxon>
        <taxon>Acaryochloris</taxon>
    </lineage>
</organism>
<accession>B0CCT1</accession>
<protein>
    <recommendedName>
        <fullName evidence="3">Transposase</fullName>
    </recommendedName>
</protein>
<dbReference type="EMBL" id="CP000828">
    <property type="protein sequence ID" value="ABW29243.1"/>
    <property type="molecule type" value="Genomic_DNA"/>
</dbReference>
<dbReference type="HOGENOM" id="CLU_073820_10_1_3"/>